<proteinExistence type="predicted"/>
<keyword evidence="3 5" id="KW-1133">Transmembrane helix</keyword>
<dbReference type="AlphaFoldDB" id="A0A0B8MY58"/>
<evidence type="ECO:0000256" key="3">
    <source>
        <dbReference type="ARBA" id="ARBA00022989"/>
    </source>
</evidence>
<dbReference type="Proteomes" id="UP000053095">
    <property type="component" value="Unassembled WGS sequence"/>
</dbReference>
<feature type="transmembrane region" description="Helical" evidence="5">
    <location>
        <begin position="261"/>
        <end position="280"/>
    </location>
</feature>
<dbReference type="InterPro" id="IPR005828">
    <property type="entry name" value="MFS_sugar_transport-like"/>
</dbReference>
<evidence type="ECO:0000256" key="1">
    <source>
        <dbReference type="ARBA" id="ARBA00004141"/>
    </source>
</evidence>
<gene>
    <name evidence="6" type="ORF">TCE0_043r15526</name>
</gene>
<comment type="subcellular location">
    <subcellularLocation>
        <location evidence="1">Membrane</location>
        <topology evidence="1">Multi-pass membrane protein</topology>
    </subcellularLocation>
</comment>
<dbReference type="EMBL" id="DF933839">
    <property type="protein sequence ID" value="GAM41970.1"/>
    <property type="molecule type" value="Genomic_DNA"/>
</dbReference>
<organism evidence="6 7">
    <name type="scientific">Talaromyces pinophilus</name>
    <name type="common">Penicillium pinophilum</name>
    <dbReference type="NCBI Taxonomy" id="128442"/>
    <lineage>
        <taxon>Eukaryota</taxon>
        <taxon>Fungi</taxon>
        <taxon>Dikarya</taxon>
        <taxon>Ascomycota</taxon>
        <taxon>Pezizomycotina</taxon>
        <taxon>Eurotiomycetes</taxon>
        <taxon>Eurotiomycetidae</taxon>
        <taxon>Eurotiales</taxon>
        <taxon>Trichocomaceae</taxon>
        <taxon>Talaromyces</taxon>
        <taxon>Talaromyces sect. Talaromyces</taxon>
    </lineage>
</organism>
<dbReference type="InterPro" id="IPR036259">
    <property type="entry name" value="MFS_trans_sf"/>
</dbReference>
<keyword evidence="4 5" id="KW-0472">Membrane</keyword>
<accession>A0A0B8MY58</accession>
<evidence type="ECO:0000256" key="4">
    <source>
        <dbReference type="ARBA" id="ARBA00023136"/>
    </source>
</evidence>
<feature type="transmembrane region" description="Helical" evidence="5">
    <location>
        <begin position="230"/>
        <end position="249"/>
    </location>
</feature>
<dbReference type="GO" id="GO:0005351">
    <property type="term" value="F:carbohydrate:proton symporter activity"/>
    <property type="evidence" value="ECO:0007669"/>
    <property type="project" value="TreeGrafter"/>
</dbReference>
<name>A0A0B8MY58_TALPI</name>
<evidence type="ECO:0008006" key="8">
    <source>
        <dbReference type="Google" id="ProtNLM"/>
    </source>
</evidence>
<feature type="transmembrane region" description="Helical" evidence="5">
    <location>
        <begin position="168"/>
        <end position="192"/>
    </location>
</feature>
<evidence type="ECO:0000313" key="6">
    <source>
        <dbReference type="EMBL" id="GAM41970.1"/>
    </source>
</evidence>
<protein>
    <recommendedName>
        <fullName evidence="8">Major facilitator superfamily (MFS) profile domain-containing protein</fullName>
    </recommendedName>
</protein>
<dbReference type="Pfam" id="PF00083">
    <property type="entry name" value="Sugar_tr"/>
    <property type="match status" value="2"/>
</dbReference>
<sequence>MATVIIPMYSAEMAPKEIRRQLGSMFQFFFTLGVMTSYWMDYGVSMNFSATSKQWQIPVAFQLVPGGLLGLGRREEAMASLVWVRGSDSIEVQEEFAEIIAGIEDDQRATEGFTWKEFLLPANRYRMFVAVTMQIGVQLTGNKSLAYSSPQVFAAVGAGQQALLISGFFGVVEGLMLIFPSLLAVLTVVYLPKANAGLTSPAIASLTMIYLEAIPWLYMSEIFPTRLREGGIAIGTATQWLFNFVFSQITPRAVNNLGWRTFLMFCIFNWSLAVYSWLFIKETKGKSLKEMELVFNSTKTAIDFAKVHHDVQVMFNSDDQKESAKHVE</sequence>
<dbReference type="InterPro" id="IPR050360">
    <property type="entry name" value="MFS_Sugar_Transporters"/>
</dbReference>
<keyword evidence="7" id="KW-1185">Reference proteome</keyword>
<evidence type="ECO:0000313" key="7">
    <source>
        <dbReference type="Proteomes" id="UP000053095"/>
    </source>
</evidence>
<dbReference type="GO" id="GO:0016020">
    <property type="term" value="C:membrane"/>
    <property type="evidence" value="ECO:0007669"/>
    <property type="project" value="UniProtKB-SubCell"/>
</dbReference>
<feature type="transmembrane region" description="Helical" evidence="5">
    <location>
        <begin position="198"/>
        <end position="218"/>
    </location>
</feature>
<reference evidence="7" key="1">
    <citation type="journal article" date="2015" name="Genome Announc.">
        <title>Draft genome sequence of Talaromyces cellulolyticus strain Y-94, a source of lignocellulosic biomass-degrading enzymes.</title>
        <authorList>
            <person name="Fujii T."/>
            <person name="Koike H."/>
            <person name="Sawayama S."/>
            <person name="Yano S."/>
            <person name="Inoue H."/>
        </authorList>
    </citation>
    <scope>NUCLEOTIDE SEQUENCE [LARGE SCALE GENOMIC DNA]</scope>
    <source>
        <strain evidence="7">Y-94</strain>
    </source>
</reference>
<dbReference type="PANTHER" id="PTHR48022">
    <property type="entry name" value="PLASTIDIC GLUCOSE TRANSPORTER 4"/>
    <property type="match status" value="1"/>
</dbReference>
<feature type="transmembrane region" description="Helical" evidence="5">
    <location>
        <begin position="21"/>
        <end position="40"/>
    </location>
</feature>
<dbReference type="PANTHER" id="PTHR48022:SF4">
    <property type="entry name" value="MAJOR FACILITATOR SUPERFAMILY (MFS) PROFILE DOMAIN-CONTAINING PROTEIN-RELATED"/>
    <property type="match status" value="1"/>
</dbReference>
<dbReference type="SUPFAM" id="SSF103473">
    <property type="entry name" value="MFS general substrate transporter"/>
    <property type="match status" value="1"/>
</dbReference>
<evidence type="ECO:0000256" key="2">
    <source>
        <dbReference type="ARBA" id="ARBA00022692"/>
    </source>
</evidence>
<feature type="transmembrane region" description="Helical" evidence="5">
    <location>
        <begin position="55"/>
        <end position="72"/>
    </location>
</feature>
<dbReference type="Gene3D" id="1.20.1250.20">
    <property type="entry name" value="MFS general substrate transporter like domains"/>
    <property type="match status" value="1"/>
</dbReference>
<evidence type="ECO:0000256" key="5">
    <source>
        <dbReference type="SAM" id="Phobius"/>
    </source>
</evidence>
<keyword evidence="2 5" id="KW-0812">Transmembrane</keyword>